<evidence type="ECO:0000256" key="1">
    <source>
        <dbReference type="ARBA" id="ARBA00005384"/>
    </source>
</evidence>
<evidence type="ECO:0000313" key="7">
    <source>
        <dbReference type="EMBL" id="PJJ40387.1"/>
    </source>
</evidence>
<keyword evidence="2" id="KW-0663">Pyridoxal phosphate</keyword>
<dbReference type="Proteomes" id="UP000231134">
    <property type="component" value="Unassembled WGS sequence"/>
</dbReference>
<dbReference type="SMART" id="SM00345">
    <property type="entry name" value="HTH_GNTR"/>
    <property type="match status" value="1"/>
</dbReference>
<dbReference type="PANTHER" id="PTHR46577">
    <property type="entry name" value="HTH-TYPE TRANSCRIPTIONAL REGULATORY PROTEIN GABR"/>
    <property type="match status" value="1"/>
</dbReference>
<dbReference type="Gene3D" id="3.40.640.10">
    <property type="entry name" value="Type I PLP-dependent aspartate aminotransferase-like (Major domain)"/>
    <property type="match status" value="1"/>
</dbReference>
<keyword evidence="4" id="KW-0238">DNA-binding</keyword>
<dbReference type="Pfam" id="PF00155">
    <property type="entry name" value="Aminotran_1_2"/>
    <property type="match status" value="1"/>
</dbReference>
<evidence type="ECO:0000256" key="5">
    <source>
        <dbReference type="ARBA" id="ARBA00023163"/>
    </source>
</evidence>
<proteinExistence type="inferred from homology"/>
<name>A0A2M9A433_9BACT</name>
<dbReference type="GO" id="GO:0003677">
    <property type="term" value="F:DNA binding"/>
    <property type="evidence" value="ECO:0007669"/>
    <property type="project" value="UniProtKB-KW"/>
</dbReference>
<dbReference type="Gene3D" id="1.10.10.10">
    <property type="entry name" value="Winged helix-like DNA-binding domain superfamily/Winged helix DNA-binding domain"/>
    <property type="match status" value="1"/>
</dbReference>
<dbReference type="InterPro" id="IPR015421">
    <property type="entry name" value="PyrdxlP-dep_Trfase_major"/>
</dbReference>
<dbReference type="GO" id="GO:0003700">
    <property type="term" value="F:DNA-binding transcription factor activity"/>
    <property type="evidence" value="ECO:0007669"/>
    <property type="project" value="InterPro"/>
</dbReference>
<dbReference type="InterPro" id="IPR004839">
    <property type="entry name" value="Aminotransferase_I/II_large"/>
</dbReference>
<evidence type="ECO:0000256" key="2">
    <source>
        <dbReference type="ARBA" id="ARBA00022898"/>
    </source>
</evidence>
<dbReference type="InterPro" id="IPR051446">
    <property type="entry name" value="HTH_trans_reg/aminotransferase"/>
</dbReference>
<sequence>MFTYDMSKAGNESLYHYLYQCIRKDILSKRLEADSRLPSKRSLAQNLGVSVVTVENAYAQLLAEGYIYSLPKKGFYIAQIQAPAQATRFNTKPSKPSHQYTANDEPENLDPKYIADFASNAADIESFPFSTWAKITREILCERQADLLRVSPSEGVFELRRAIAHMLLEFRNIRVAPSQIVIGAGTDILYGLLLQLLGFDKCYAIEDPGYSKISKLYSQYNVNFCYIPVQAQSFVAELEKSNADVVHLSPSHHFPTGKVMPIAERYRLLSWATASPKRYIIEDDYDSEFRMSGRPIPALQNIDVLDKVIYLNTFSKTLTSTIRLSYMVLPKSLAQKFHEELSFYSCTVSNLDQYAMARFMEGGFYETHINRARNLYRAKRDALLTAIQKSKLCKYTTIYEEDAGLHFILGVDTDLSDVEFCKKAEARGVHIRALSEYYFEAEPSLHKFIVNYSSVDKASMPQAVQVLSSIVG</sequence>
<feature type="domain" description="HTH gntR-type" evidence="6">
    <location>
        <begin position="12"/>
        <end position="80"/>
    </location>
</feature>
<dbReference type="InterPro" id="IPR000524">
    <property type="entry name" value="Tscrpt_reg_HTH_GntR"/>
</dbReference>
<keyword evidence="3" id="KW-0805">Transcription regulation</keyword>
<dbReference type="CDD" id="cd00609">
    <property type="entry name" value="AAT_like"/>
    <property type="match status" value="1"/>
</dbReference>
<dbReference type="AlphaFoldDB" id="A0A2M9A433"/>
<keyword evidence="8" id="KW-1185">Reference proteome</keyword>
<reference evidence="7 8" key="1">
    <citation type="submission" date="2017-11" db="EMBL/GenBank/DDBJ databases">
        <title>Animal gut microbial communities from fecal samples from Wisconsin, USA.</title>
        <authorList>
            <person name="Neumann A."/>
        </authorList>
    </citation>
    <scope>NUCLEOTIDE SEQUENCE [LARGE SCALE GENOMIC DNA]</scope>
    <source>
        <strain evidence="7 8">UWS3</strain>
    </source>
</reference>
<evidence type="ECO:0000256" key="4">
    <source>
        <dbReference type="ARBA" id="ARBA00023125"/>
    </source>
</evidence>
<keyword evidence="5" id="KW-0804">Transcription</keyword>
<dbReference type="SUPFAM" id="SSF46785">
    <property type="entry name" value="Winged helix' DNA-binding domain"/>
    <property type="match status" value="1"/>
</dbReference>
<organism evidence="7 8">
    <name type="scientific">Hallerella succinigenes</name>
    <dbReference type="NCBI Taxonomy" id="1896222"/>
    <lineage>
        <taxon>Bacteria</taxon>
        <taxon>Pseudomonadati</taxon>
        <taxon>Fibrobacterota</taxon>
        <taxon>Fibrobacteria</taxon>
        <taxon>Fibrobacterales</taxon>
        <taxon>Fibrobacteraceae</taxon>
        <taxon>Hallerella</taxon>
    </lineage>
</organism>
<dbReference type="InterPro" id="IPR036390">
    <property type="entry name" value="WH_DNA-bd_sf"/>
</dbReference>
<dbReference type="PANTHER" id="PTHR46577:SF1">
    <property type="entry name" value="HTH-TYPE TRANSCRIPTIONAL REGULATORY PROTEIN GABR"/>
    <property type="match status" value="1"/>
</dbReference>
<gene>
    <name evidence="7" type="ORF">BGX16_0307</name>
</gene>
<evidence type="ECO:0000313" key="8">
    <source>
        <dbReference type="Proteomes" id="UP000231134"/>
    </source>
</evidence>
<protein>
    <submittedName>
        <fullName evidence="7">GntR family transcriptional regulator</fullName>
    </submittedName>
</protein>
<dbReference type="Pfam" id="PF00392">
    <property type="entry name" value="GntR"/>
    <property type="match status" value="1"/>
</dbReference>
<dbReference type="InterPro" id="IPR036388">
    <property type="entry name" value="WH-like_DNA-bd_sf"/>
</dbReference>
<dbReference type="GO" id="GO:0030170">
    <property type="term" value="F:pyridoxal phosphate binding"/>
    <property type="evidence" value="ECO:0007669"/>
    <property type="project" value="InterPro"/>
</dbReference>
<evidence type="ECO:0000256" key="3">
    <source>
        <dbReference type="ARBA" id="ARBA00023015"/>
    </source>
</evidence>
<dbReference type="CDD" id="cd07377">
    <property type="entry name" value="WHTH_GntR"/>
    <property type="match status" value="1"/>
</dbReference>
<accession>A0A2M9A433</accession>
<evidence type="ECO:0000259" key="6">
    <source>
        <dbReference type="PROSITE" id="PS50949"/>
    </source>
</evidence>
<dbReference type="PROSITE" id="PS50949">
    <property type="entry name" value="HTH_GNTR"/>
    <property type="match status" value="1"/>
</dbReference>
<comment type="similarity">
    <text evidence="1">In the C-terminal section; belongs to the class-I pyridoxal-phosphate-dependent aminotransferase family.</text>
</comment>
<dbReference type="SUPFAM" id="SSF53383">
    <property type="entry name" value="PLP-dependent transferases"/>
    <property type="match status" value="1"/>
</dbReference>
<dbReference type="RefSeq" id="WP_100424477.1">
    <property type="nucleotide sequence ID" value="NZ_PGEX01000001.1"/>
</dbReference>
<dbReference type="OrthoDB" id="9808770at2"/>
<comment type="caution">
    <text evidence="7">The sequence shown here is derived from an EMBL/GenBank/DDBJ whole genome shotgun (WGS) entry which is preliminary data.</text>
</comment>
<dbReference type="EMBL" id="PGEX01000001">
    <property type="protein sequence ID" value="PJJ40387.1"/>
    <property type="molecule type" value="Genomic_DNA"/>
</dbReference>
<dbReference type="InterPro" id="IPR015424">
    <property type="entry name" value="PyrdxlP-dep_Trfase"/>
</dbReference>